<feature type="domain" description="Secretion system C-terminal sorting" evidence="9">
    <location>
        <begin position="466"/>
        <end position="536"/>
    </location>
</feature>
<dbReference type="EMBL" id="CP029255">
    <property type="protein sequence ID" value="AWK05112.1"/>
    <property type="molecule type" value="Genomic_DNA"/>
</dbReference>
<feature type="domain" description="Peptidase S8/S53" evidence="8">
    <location>
        <begin position="171"/>
        <end position="445"/>
    </location>
</feature>
<evidence type="ECO:0000313" key="11">
    <source>
        <dbReference type="Proteomes" id="UP000245250"/>
    </source>
</evidence>
<sequence>MRYNFTLLFILLSFTVFGQEEAWVYFNAKPNAQLFFNNPLTELSQKALDRRTNQNIALDVTDAPLEISYVDQIKASTGITVMAQSKWLNALHIRGSQANINALKTLSFVQKVEFADRTLNTANTTGKKVSETAISQTKKQSQTTIDYAYGNSANQIQMLNGQVLHQQNYTGEGKIIAVLDAGFPGVNTAQPFENLRNNNKILGGYDYTTRNANFYTGGDHGTKVLSTMGGYKDNALIGTAPNASYYLFITEIDTQENPLEESLWVEAAEKADALGVDIITTSLGYFLYRDEVRYNHTYSDMNGITTFVSRGAEVAFSKGILVLASAGNEGTEVEKHIGSPADAVSVLAIGSVTASKVKAASSSIGPSYDHRIKPEVMAQGASAVVSDPNGTIGVASGTSFSCPIMAGMAACLWQAFPTKTNKEIRQMILASADRYSNPDNNYGYGIPNFGATLSVDDFIAETAFSVYPNPVKNTVTFSFLNESNTASVIIYSVLGQKLMEEKINNSNPVLSLQTLQSGLYFYSFDAEKLHKTGKIIKQ</sequence>
<dbReference type="Proteomes" id="UP000245250">
    <property type="component" value="Chromosome"/>
</dbReference>
<dbReference type="GO" id="GO:0006508">
    <property type="term" value="P:proteolysis"/>
    <property type="evidence" value="ECO:0007669"/>
    <property type="project" value="UniProtKB-KW"/>
</dbReference>
<keyword evidence="11" id="KW-1185">Reference proteome</keyword>
<dbReference type="Gene3D" id="3.40.50.200">
    <property type="entry name" value="Peptidase S8/S53 domain"/>
    <property type="match status" value="1"/>
</dbReference>
<dbReference type="SUPFAM" id="SSF52743">
    <property type="entry name" value="Subtilisin-like"/>
    <property type="match status" value="1"/>
</dbReference>
<comment type="similarity">
    <text evidence="1 6 7">Belongs to the peptidase S8 family.</text>
</comment>
<evidence type="ECO:0000256" key="7">
    <source>
        <dbReference type="RuleBase" id="RU003355"/>
    </source>
</evidence>
<dbReference type="PROSITE" id="PS51892">
    <property type="entry name" value="SUBTILASE"/>
    <property type="match status" value="1"/>
</dbReference>
<organism evidence="10 11">
    <name type="scientific">Flavobacterium crocinum</name>
    <dbReference type="NCBI Taxonomy" id="2183896"/>
    <lineage>
        <taxon>Bacteria</taxon>
        <taxon>Pseudomonadati</taxon>
        <taxon>Bacteroidota</taxon>
        <taxon>Flavobacteriia</taxon>
        <taxon>Flavobacteriales</taxon>
        <taxon>Flavobacteriaceae</taxon>
        <taxon>Flavobacterium</taxon>
    </lineage>
</organism>
<evidence type="ECO:0000256" key="5">
    <source>
        <dbReference type="ARBA" id="ARBA00022825"/>
    </source>
</evidence>
<keyword evidence="4 6" id="KW-0378">Hydrolase</keyword>
<evidence type="ECO:0000259" key="9">
    <source>
        <dbReference type="Pfam" id="PF18962"/>
    </source>
</evidence>
<dbReference type="GO" id="GO:0004252">
    <property type="term" value="F:serine-type endopeptidase activity"/>
    <property type="evidence" value="ECO:0007669"/>
    <property type="project" value="UniProtKB-UniRule"/>
</dbReference>
<accession>A0A2S1YM64</accession>
<dbReference type="NCBIfam" id="TIGR04183">
    <property type="entry name" value="Por_Secre_tail"/>
    <property type="match status" value="1"/>
</dbReference>
<dbReference type="InterPro" id="IPR023828">
    <property type="entry name" value="Peptidase_S8_Ser-AS"/>
</dbReference>
<dbReference type="AlphaFoldDB" id="A0A2S1YM64"/>
<evidence type="ECO:0000256" key="4">
    <source>
        <dbReference type="ARBA" id="ARBA00022801"/>
    </source>
</evidence>
<dbReference type="Pfam" id="PF18962">
    <property type="entry name" value="Por_Secre_tail"/>
    <property type="match status" value="1"/>
</dbReference>
<evidence type="ECO:0000256" key="3">
    <source>
        <dbReference type="ARBA" id="ARBA00022729"/>
    </source>
</evidence>
<proteinExistence type="inferred from homology"/>
<dbReference type="KEGG" id="fcr:HYN56_13060"/>
<keyword evidence="3" id="KW-0732">Signal</keyword>
<keyword evidence="2 6" id="KW-0645">Protease</keyword>
<feature type="active site" description="Charge relay system" evidence="6">
    <location>
        <position position="220"/>
    </location>
</feature>
<feature type="active site" description="Charge relay system" evidence="6">
    <location>
        <position position="399"/>
    </location>
</feature>
<feature type="active site" description="Charge relay system" evidence="6">
    <location>
        <position position="180"/>
    </location>
</feature>
<evidence type="ECO:0000256" key="6">
    <source>
        <dbReference type="PROSITE-ProRule" id="PRU01240"/>
    </source>
</evidence>
<dbReference type="PIRSF" id="PIRSF037903">
    <property type="entry name" value="Subtilisin_rel_GFO_2223"/>
    <property type="match status" value="1"/>
</dbReference>
<dbReference type="CDD" id="cd07493">
    <property type="entry name" value="Peptidases_S8_9"/>
    <property type="match status" value="1"/>
</dbReference>
<evidence type="ECO:0000313" key="10">
    <source>
        <dbReference type="EMBL" id="AWK05112.1"/>
    </source>
</evidence>
<dbReference type="InterPro" id="IPR050131">
    <property type="entry name" value="Peptidase_S8_subtilisin-like"/>
</dbReference>
<dbReference type="InterPro" id="IPR023827">
    <property type="entry name" value="Peptidase_S8_Asp-AS"/>
</dbReference>
<dbReference type="Pfam" id="PF00082">
    <property type="entry name" value="Peptidase_S8"/>
    <property type="match status" value="1"/>
</dbReference>
<dbReference type="InterPro" id="IPR015500">
    <property type="entry name" value="Peptidase_S8_subtilisin-rel"/>
</dbReference>
<dbReference type="PRINTS" id="PR00723">
    <property type="entry name" value="SUBTILISIN"/>
</dbReference>
<evidence type="ECO:0000259" key="8">
    <source>
        <dbReference type="Pfam" id="PF00082"/>
    </source>
</evidence>
<dbReference type="OrthoDB" id="1407599at2"/>
<dbReference type="InterPro" id="IPR017317">
    <property type="entry name" value="Pept_S8_subtilisin_bacteroid-2"/>
</dbReference>
<dbReference type="PROSITE" id="PS00136">
    <property type="entry name" value="SUBTILASE_ASP"/>
    <property type="match status" value="1"/>
</dbReference>
<dbReference type="PANTHER" id="PTHR43806">
    <property type="entry name" value="PEPTIDASE S8"/>
    <property type="match status" value="1"/>
</dbReference>
<dbReference type="InterPro" id="IPR036852">
    <property type="entry name" value="Peptidase_S8/S53_dom_sf"/>
</dbReference>
<dbReference type="RefSeq" id="WP_109192580.1">
    <property type="nucleotide sequence ID" value="NZ_CP029255.1"/>
</dbReference>
<name>A0A2S1YM64_9FLAO</name>
<protein>
    <submittedName>
        <fullName evidence="10">Peptidase S8</fullName>
    </submittedName>
</protein>
<dbReference type="PANTHER" id="PTHR43806:SF67">
    <property type="entry name" value="EGF-LIKE DOMAIN-CONTAINING PROTEIN"/>
    <property type="match status" value="1"/>
</dbReference>
<dbReference type="InterPro" id="IPR026444">
    <property type="entry name" value="Secre_tail"/>
</dbReference>
<dbReference type="PROSITE" id="PS00138">
    <property type="entry name" value="SUBTILASE_SER"/>
    <property type="match status" value="1"/>
</dbReference>
<evidence type="ECO:0000256" key="1">
    <source>
        <dbReference type="ARBA" id="ARBA00011073"/>
    </source>
</evidence>
<keyword evidence="5 6" id="KW-0720">Serine protease</keyword>
<evidence type="ECO:0000256" key="2">
    <source>
        <dbReference type="ARBA" id="ARBA00022670"/>
    </source>
</evidence>
<dbReference type="InterPro" id="IPR000209">
    <property type="entry name" value="Peptidase_S8/S53_dom"/>
</dbReference>
<gene>
    <name evidence="10" type="ORF">HYN56_13060</name>
</gene>
<reference evidence="10 11" key="1">
    <citation type="submission" date="2018-05" db="EMBL/GenBank/DDBJ databases">
        <title>Genome sequencing of Flavobacterium sp. HYN0056.</title>
        <authorList>
            <person name="Yi H."/>
            <person name="Baek C."/>
        </authorList>
    </citation>
    <scope>NUCLEOTIDE SEQUENCE [LARGE SCALE GENOMIC DNA]</scope>
    <source>
        <strain evidence="10 11">HYN0056</strain>
    </source>
</reference>